<evidence type="ECO:0000313" key="2">
    <source>
        <dbReference type="Proteomes" id="UP000887565"/>
    </source>
</evidence>
<dbReference type="Proteomes" id="UP000887565">
    <property type="component" value="Unplaced"/>
</dbReference>
<evidence type="ECO:0000256" key="1">
    <source>
        <dbReference type="SAM" id="SignalP"/>
    </source>
</evidence>
<accession>A0A915IRX8</accession>
<reference evidence="3" key="1">
    <citation type="submission" date="2022-11" db="UniProtKB">
        <authorList>
            <consortium name="WormBaseParasite"/>
        </authorList>
    </citation>
    <scope>IDENTIFICATION</scope>
</reference>
<name>A0A915IRX8_ROMCU</name>
<protein>
    <submittedName>
        <fullName evidence="3">Uncharacterized protein</fullName>
    </submittedName>
</protein>
<dbReference type="AlphaFoldDB" id="A0A915IRX8"/>
<organism evidence="2 3">
    <name type="scientific">Romanomermis culicivorax</name>
    <name type="common">Nematode worm</name>
    <dbReference type="NCBI Taxonomy" id="13658"/>
    <lineage>
        <taxon>Eukaryota</taxon>
        <taxon>Metazoa</taxon>
        <taxon>Ecdysozoa</taxon>
        <taxon>Nematoda</taxon>
        <taxon>Enoplea</taxon>
        <taxon>Dorylaimia</taxon>
        <taxon>Mermithida</taxon>
        <taxon>Mermithoidea</taxon>
        <taxon>Mermithidae</taxon>
        <taxon>Romanomermis</taxon>
    </lineage>
</organism>
<dbReference type="WBParaSite" id="nRc.2.0.1.t16139-RA">
    <property type="protein sequence ID" value="nRc.2.0.1.t16139-RA"/>
    <property type="gene ID" value="nRc.2.0.1.g16139"/>
</dbReference>
<keyword evidence="2" id="KW-1185">Reference proteome</keyword>
<evidence type="ECO:0000313" key="3">
    <source>
        <dbReference type="WBParaSite" id="nRc.2.0.1.t16139-RA"/>
    </source>
</evidence>
<keyword evidence="1" id="KW-0732">Signal</keyword>
<proteinExistence type="predicted"/>
<sequence length="350" mass="38944">MLPPPIFLVPGCFGVTLAAQPTPNFWGCTLVHFNTESIMAGNMKNFKFAVTMPADSTASSYPRDIQLAFLSGTMFVFETLAVTLEDWTALFSLVDGQHTILISFDGGNDWAGIYALLSYSSAPIIKRRIKILYGFIPKIYNTPLLYQHDSLEELGIADALQTAHFALFLYEARGLDNPSCPIQAYNTTIGLIDCWMAYPQYSPFRQPPEIGDIHHIYPQYHSETDRLVPLLRWHDFSTWWNLLLPCPLLQTGLPSDHLSLVPLPIPPAGLTNFHCFEPECTLHLLTAGAMPTLTAASCTTQGQTDTTIAMITPATLMVITMTAIPMTTTTATMTIYHTTFRVDAPYHHNH</sequence>
<feature type="chain" id="PRO_5037686750" evidence="1">
    <location>
        <begin position="19"/>
        <end position="350"/>
    </location>
</feature>
<feature type="signal peptide" evidence="1">
    <location>
        <begin position="1"/>
        <end position="18"/>
    </location>
</feature>